<dbReference type="OrthoDB" id="5298046at2"/>
<dbReference type="eggNOG" id="COG5343">
    <property type="taxonomic scope" value="Bacteria"/>
</dbReference>
<dbReference type="PANTHER" id="PTHR37461">
    <property type="entry name" value="ANTI-SIGMA-K FACTOR RSKA"/>
    <property type="match status" value="1"/>
</dbReference>
<keyword evidence="1" id="KW-0472">Membrane</keyword>
<dbReference type="STRING" id="930.GCA_002079865_03347"/>
<dbReference type="GO" id="GO:0016989">
    <property type="term" value="F:sigma factor antagonist activity"/>
    <property type="evidence" value="ECO:0007669"/>
    <property type="project" value="TreeGrafter"/>
</dbReference>
<sequence>MNLNKWPKLADLLAGSYVLGTLRGRARLRFAHMLRSRPWLAARVAEWEDTLMPYSLQEPPIAPPHSVWQGVVAELPARAVNADIASHVSWWQKLGLWRAMSAGLALALVLLLLWPAPPRMPYMAVLNNTSGQAVWMLRANDHHMALVTMRSMSLPADKSLQLWAIVPGKKPISMGLLPTHPGRTPILITPDHLDMRSVALIAVTMEPEGGSPTGQPTTAILYKADILSTHLSS</sequence>
<organism evidence="4 6">
    <name type="scientific">Acidithiobacillus thiooxidans</name>
    <name type="common">Thiobacillus thiooxidans</name>
    <dbReference type="NCBI Taxonomy" id="930"/>
    <lineage>
        <taxon>Bacteria</taxon>
        <taxon>Pseudomonadati</taxon>
        <taxon>Pseudomonadota</taxon>
        <taxon>Acidithiobacillia</taxon>
        <taxon>Acidithiobacillales</taxon>
        <taxon>Acidithiobacillaceae</taxon>
        <taxon>Acidithiobacillus</taxon>
    </lineage>
</organism>
<dbReference type="Proteomes" id="UP000094893">
    <property type="component" value="Unassembled WGS sequence"/>
</dbReference>
<evidence type="ECO:0000259" key="2">
    <source>
        <dbReference type="Pfam" id="PF10099"/>
    </source>
</evidence>
<dbReference type="EMBL" id="LWSA01000298">
    <property type="protein sequence ID" value="OCX68468.1"/>
    <property type="molecule type" value="Genomic_DNA"/>
</dbReference>
<evidence type="ECO:0000256" key="1">
    <source>
        <dbReference type="SAM" id="Phobius"/>
    </source>
</evidence>
<evidence type="ECO:0000313" key="3">
    <source>
        <dbReference type="EMBL" id="OCX68468.1"/>
    </source>
</evidence>
<evidence type="ECO:0000313" key="4">
    <source>
        <dbReference type="EMBL" id="OCX68516.1"/>
    </source>
</evidence>
<keyword evidence="1" id="KW-1133">Transmembrane helix</keyword>
<evidence type="ECO:0000313" key="6">
    <source>
        <dbReference type="Proteomes" id="UP000095008"/>
    </source>
</evidence>
<comment type="caution">
    <text evidence="4">The sequence shown here is derived from an EMBL/GenBank/DDBJ whole genome shotgun (WGS) entry which is preliminary data.</text>
</comment>
<dbReference type="GO" id="GO:0005886">
    <property type="term" value="C:plasma membrane"/>
    <property type="evidence" value="ECO:0007669"/>
    <property type="project" value="InterPro"/>
</dbReference>
<dbReference type="AlphaFoldDB" id="A0A1C2HXN5"/>
<reference evidence="4 5" key="1">
    <citation type="journal article" date="2016" name="Int. J. Mol. Sci.">
        <title>Comparative genomics of the extreme acidophile Acidithiobacillus thiooxidans reveals intraspecific divergence and niche adaptation.</title>
        <authorList>
            <person name="Zhang X."/>
            <person name="Feng X."/>
            <person name="Tao J."/>
            <person name="Ma L."/>
            <person name="Xiao Y."/>
            <person name="Liang Y."/>
            <person name="Liu X."/>
            <person name="Yin H."/>
        </authorList>
    </citation>
    <scope>NUCLEOTIDE SEQUENCE [LARGE SCALE GENOMIC DNA]</scope>
    <source>
        <strain evidence="3 5">A02</strain>
        <strain evidence="4">DXS-W</strain>
    </source>
</reference>
<keyword evidence="6" id="KW-1185">Reference proteome</keyword>
<dbReference type="GeneID" id="60695657"/>
<accession>A0A1C2HXN5</accession>
<gene>
    <name evidence="4" type="ORF">A6M23_17975</name>
    <name evidence="3" type="ORF">A6P07_18150</name>
</gene>
<protein>
    <recommendedName>
        <fullName evidence="2">Anti-sigma K factor RskA C-terminal domain-containing protein</fullName>
    </recommendedName>
</protein>
<name>A0A1C2HXN5_ACITH</name>
<feature type="domain" description="Anti-sigma K factor RskA C-terminal" evidence="2">
    <location>
        <begin position="102"/>
        <end position="218"/>
    </location>
</feature>
<dbReference type="GO" id="GO:0006417">
    <property type="term" value="P:regulation of translation"/>
    <property type="evidence" value="ECO:0007669"/>
    <property type="project" value="TreeGrafter"/>
</dbReference>
<dbReference type="EMBL" id="LWRY01000261">
    <property type="protein sequence ID" value="OCX68516.1"/>
    <property type="molecule type" value="Genomic_DNA"/>
</dbReference>
<dbReference type="InterPro" id="IPR051474">
    <property type="entry name" value="Anti-sigma-K/W_factor"/>
</dbReference>
<dbReference type="PANTHER" id="PTHR37461:SF1">
    <property type="entry name" value="ANTI-SIGMA-K FACTOR RSKA"/>
    <property type="match status" value="1"/>
</dbReference>
<dbReference type="Proteomes" id="UP000095008">
    <property type="component" value="Unassembled WGS sequence"/>
</dbReference>
<evidence type="ECO:0000313" key="5">
    <source>
        <dbReference type="Proteomes" id="UP000094893"/>
    </source>
</evidence>
<dbReference type="Pfam" id="PF10099">
    <property type="entry name" value="RskA_C"/>
    <property type="match status" value="1"/>
</dbReference>
<keyword evidence="1" id="KW-0812">Transmembrane</keyword>
<dbReference type="RefSeq" id="WP_024894451.1">
    <property type="nucleotide sequence ID" value="NZ_DAIAWO010000137.1"/>
</dbReference>
<proteinExistence type="predicted"/>
<dbReference type="InterPro" id="IPR018764">
    <property type="entry name" value="RskA_C"/>
</dbReference>
<feature type="transmembrane region" description="Helical" evidence="1">
    <location>
        <begin position="96"/>
        <end position="114"/>
    </location>
</feature>